<reference evidence="2 3" key="1">
    <citation type="submission" date="2024-06" db="EMBL/GenBank/DDBJ databases">
        <title>The Natural Products Discovery Center: Release of the First 8490 Sequenced Strains for Exploring Actinobacteria Biosynthetic Diversity.</title>
        <authorList>
            <person name="Kalkreuter E."/>
            <person name="Kautsar S.A."/>
            <person name="Yang D."/>
            <person name="Bader C.D."/>
            <person name="Teijaro C.N."/>
            <person name="Fluegel L."/>
            <person name="Davis C.M."/>
            <person name="Simpson J.R."/>
            <person name="Lauterbach L."/>
            <person name="Steele A.D."/>
            <person name="Gui C."/>
            <person name="Meng S."/>
            <person name="Li G."/>
            <person name="Viehrig K."/>
            <person name="Ye F."/>
            <person name="Su P."/>
            <person name="Kiefer A.F."/>
            <person name="Nichols A."/>
            <person name="Cepeda A.J."/>
            <person name="Yan W."/>
            <person name="Fan B."/>
            <person name="Jiang Y."/>
            <person name="Adhikari A."/>
            <person name="Zheng C.-J."/>
            <person name="Schuster L."/>
            <person name="Cowan T.M."/>
            <person name="Smanski M.J."/>
            <person name="Chevrette M.G."/>
            <person name="De Carvalho L.P.S."/>
            <person name="Shen B."/>
        </authorList>
    </citation>
    <scope>NUCLEOTIDE SEQUENCE [LARGE SCALE GENOMIC DNA]</scope>
    <source>
        <strain evidence="2 3">NPDC005137</strain>
    </source>
</reference>
<evidence type="ECO:0000256" key="1">
    <source>
        <dbReference type="SAM" id="Phobius"/>
    </source>
</evidence>
<dbReference type="EMBL" id="JBEXIP010000062">
    <property type="protein sequence ID" value="MET8438530.1"/>
    <property type="molecule type" value="Genomic_DNA"/>
</dbReference>
<comment type="caution">
    <text evidence="2">The sequence shown here is derived from an EMBL/GenBank/DDBJ whole genome shotgun (WGS) entry which is preliminary data.</text>
</comment>
<protein>
    <submittedName>
        <fullName evidence="2">Uncharacterized protein</fullName>
    </submittedName>
</protein>
<dbReference type="RefSeq" id="WP_356505833.1">
    <property type="nucleotide sequence ID" value="NZ_JBEXEF010000204.1"/>
</dbReference>
<keyword evidence="1" id="KW-0472">Membrane</keyword>
<sequence length="62" mass="6171">MAIPLAQATVGPLSAAIGVRTTLLEAAVVILGCTVAMLAVRDVRALRIRTASPATSLVSAAA</sequence>
<accession>A0ABV2UL03</accession>
<keyword evidence="1" id="KW-0812">Transmembrane</keyword>
<organism evidence="2 3">
    <name type="scientific">Streptomyces sp. 900116325</name>
    <dbReference type="NCBI Taxonomy" id="3154295"/>
    <lineage>
        <taxon>Bacteria</taxon>
        <taxon>Bacillati</taxon>
        <taxon>Actinomycetota</taxon>
        <taxon>Actinomycetes</taxon>
        <taxon>Kitasatosporales</taxon>
        <taxon>Streptomycetaceae</taxon>
        <taxon>Streptomyces</taxon>
    </lineage>
</organism>
<feature type="transmembrane region" description="Helical" evidence="1">
    <location>
        <begin position="22"/>
        <end position="40"/>
    </location>
</feature>
<gene>
    <name evidence="2" type="ORF">ABZV61_38630</name>
</gene>
<keyword evidence="3" id="KW-1185">Reference proteome</keyword>
<evidence type="ECO:0000313" key="2">
    <source>
        <dbReference type="EMBL" id="MET8438530.1"/>
    </source>
</evidence>
<keyword evidence="1" id="KW-1133">Transmembrane helix</keyword>
<name>A0ABV2UL03_9ACTN</name>
<proteinExistence type="predicted"/>
<evidence type="ECO:0000313" key="3">
    <source>
        <dbReference type="Proteomes" id="UP001550044"/>
    </source>
</evidence>
<dbReference type="Proteomes" id="UP001550044">
    <property type="component" value="Unassembled WGS sequence"/>
</dbReference>